<name>A0A915DCI7_9BILA</name>
<dbReference type="SUPFAM" id="SSF47473">
    <property type="entry name" value="EF-hand"/>
    <property type="match status" value="1"/>
</dbReference>
<keyword evidence="4" id="KW-1185">Reference proteome</keyword>
<proteinExistence type="predicted"/>
<dbReference type="Proteomes" id="UP000887574">
    <property type="component" value="Unplaced"/>
</dbReference>
<evidence type="ECO:0000256" key="2">
    <source>
        <dbReference type="SAM" id="SignalP"/>
    </source>
</evidence>
<dbReference type="AlphaFoldDB" id="A0A915DCI7"/>
<evidence type="ECO:0000313" key="5">
    <source>
        <dbReference type="WBParaSite" id="jg18201.2"/>
    </source>
</evidence>
<dbReference type="Gene3D" id="1.10.238.10">
    <property type="entry name" value="EF-hand"/>
    <property type="match status" value="1"/>
</dbReference>
<dbReference type="PROSITE" id="PS00018">
    <property type="entry name" value="EF_HAND_1"/>
    <property type="match status" value="1"/>
</dbReference>
<protein>
    <submittedName>
        <fullName evidence="5">EF-hand domain-containing protein</fullName>
    </submittedName>
</protein>
<dbReference type="InterPro" id="IPR011992">
    <property type="entry name" value="EF-hand-dom_pair"/>
</dbReference>
<feature type="chain" id="PRO_5037642042" evidence="2">
    <location>
        <begin position="17"/>
        <end position="141"/>
    </location>
</feature>
<organism evidence="4 5">
    <name type="scientific">Ditylenchus dipsaci</name>
    <dbReference type="NCBI Taxonomy" id="166011"/>
    <lineage>
        <taxon>Eukaryota</taxon>
        <taxon>Metazoa</taxon>
        <taxon>Ecdysozoa</taxon>
        <taxon>Nematoda</taxon>
        <taxon>Chromadorea</taxon>
        <taxon>Rhabditida</taxon>
        <taxon>Tylenchina</taxon>
        <taxon>Tylenchomorpha</taxon>
        <taxon>Sphaerularioidea</taxon>
        <taxon>Anguinidae</taxon>
        <taxon>Anguininae</taxon>
        <taxon>Ditylenchus</taxon>
    </lineage>
</organism>
<feature type="signal peptide" evidence="2">
    <location>
        <begin position="1"/>
        <end position="16"/>
    </location>
</feature>
<evidence type="ECO:0000256" key="1">
    <source>
        <dbReference type="ARBA" id="ARBA00022837"/>
    </source>
</evidence>
<reference evidence="5" key="1">
    <citation type="submission" date="2022-11" db="UniProtKB">
        <authorList>
            <consortium name="WormBaseParasite"/>
        </authorList>
    </citation>
    <scope>IDENTIFICATION</scope>
</reference>
<dbReference type="GO" id="GO:0005509">
    <property type="term" value="F:calcium ion binding"/>
    <property type="evidence" value="ECO:0007669"/>
    <property type="project" value="InterPro"/>
</dbReference>
<dbReference type="InterPro" id="IPR002048">
    <property type="entry name" value="EF_hand_dom"/>
</dbReference>
<sequence>MTLLLFLLTKVDLNISASTTYDTSISRTLHILFQQADSNHDRYLDKEELDKFVEVFTKRMAALYTKAKVTKDTIEGAKIIAKELMKRRTENMFDKLSFRGNLLRNSDATNFGVMLEKVIVNLVHEINGLQPPYPAIKPFVI</sequence>
<keyword evidence="2" id="KW-0732">Signal</keyword>
<dbReference type="InterPro" id="IPR018247">
    <property type="entry name" value="EF_Hand_1_Ca_BS"/>
</dbReference>
<dbReference type="PROSITE" id="PS50222">
    <property type="entry name" value="EF_HAND_2"/>
    <property type="match status" value="1"/>
</dbReference>
<dbReference type="WBParaSite" id="jg18201.2">
    <property type="protein sequence ID" value="jg18201.2"/>
    <property type="gene ID" value="jg18201"/>
</dbReference>
<feature type="domain" description="EF-hand" evidence="3">
    <location>
        <begin position="24"/>
        <end position="59"/>
    </location>
</feature>
<evidence type="ECO:0000313" key="4">
    <source>
        <dbReference type="Proteomes" id="UP000887574"/>
    </source>
</evidence>
<keyword evidence="1" id="KW-0106">Calcium</keyword>
<evidence type="ECO:0000259" key="3">
    <source>
        <dbReference type="PROSITE" id="PS50222"/>
    </source>
</evidence>
<accession>A0A915DCI7</accession>